<evidence type="ECO:0000256" key="1">
    <source>
        <dbReference type="ARBA" id="ARBA00022857"/>
    </source>
</evidence>
<evidence type="ECO:0000313" key="9">
    <source>
        <dbReference type="Proteomes" id="UP000051562"/>
    </source>
</evidence>
<evidence type="ECO:0000256" key="4">
    <source>
        <dbReference type="RuleBase" id="RU003719"/>
    </source>
</evidence>
<dbReference type="InterPro" id="IPR050223">
    <property type="entry name" value="D-isomer_2-hydroxyacid_DH"/>
</dbReference>
<protein>
    <submittedName>
        <fullName evidence="7 8">Dehydrogenase</fullName>
    </submittedName>
</protein>
<dbReference type="STRING" id="53254.SAMN05660750_02312"/>
<dbReference type="RefSeq" id="WP_055727308.1">
    <property type="nucleotide sequence ID" value="NZ_FUYX01000005.1"/>
</dbReference>
<dbReference type="Proteomes" id="UP000051562">
    <property type="component" value="Unassembled WGS sequence"/>
</dbReference>
<dbReference type="Proteomes" id="UP000190130">
    <property type="component" value="Unassembled WGS sequence"/>
</dbReference>
<feature type="domain" description="D-isomer specific 2-hydroxyacid dehydrogenase catalytic" evidence="5">
    <location>
        <begin position="10"/>
        <end position="316"/>
    </location>
</feature>
<dbReference type="SUPFAM" id="SSF51735">
    <property type="entry name" value="NAD(P)-binding Rossmann-fold domains"/>
    <property type="match status" value="1"/>
</dbReference>
<dbReference type="CDD" id="cd12156">
    <property type="entry name" value="HPPR"/>
    <property type="match status" value="1"/>
</dbReference>
<dbReference type="GO" id="GO:0005829">
    <property type="term" value="C:cytosol"/>
    <property type="evidence" value="ECO:0007669"/>
    <property type="project" value="TreeGrafter"/>
</dbReference>
<name>A0A0Q3PNW9_9HYPH</name>
<dbReference type="AlphaFoldDB" id="A0A0Q3PNW9"/>
<evidence type="ECO:0000259" key="5">
    <source>
        <dbReference type="Pfam" id="PF00389"/>
    </source>
</evidence>
<evidence type="ECO:0000313" key="10">
    <source>
        <dbReference type="Proteomes" id="UP000190130"/>
    </source>
</evidence>
<dbReference type="PANTHER" id="PTHR10996">
    <property type="entry name" value="2-HYDROXYACID DEHYDROGENASE-RELATED"/>
    <property type="match status" value="1"/>
</dbReference>
<dbReference type="FunFam" id="3.40.50.720:FF:000213">
    <property type="entry name" value="Putative 2-hydroxyacid dehydrogenase"/>
    <property type="match status" value="1"/>
</dbReference>
<dbReference type="Pfam" id="PF02826">
    <property type="entry name" value="2-Hacid_dh_C"/>
    <property type="match status" value="1"/>
</dbReference>
<evidence type="ECO:0000259" key="6">
    <source>
        <dbReference type="Pfam" id="PF02826"/>
    </source>
</evidence>
<keyword evidence="9" id="KW-1185">Reference proteome</keyword>
<organism evidence="7 9">
    <name type="scientific">Bosea thiooxidans</name>
    <dbReference type="NCBI Taxonomy" id="53254"/>
    <lineage>
        <taxon>Bacteria</taxon>
        <taxon>Pseudomonadati</taxon>
        <taxon>Pseudomonadota</taxon>
        <taxon>Alphaproteobacteria</taxon>
        <taxon>Hyphomicrobiales</taxon>
        <taxon>Boseaceae</taxon>
        <taxon>Bosea</taxon>
    </lineage>
</organism>
<reference evidence="8 10" key="2">
    <citation type="submission" date="2017-02" db="EMBL/GenBank/DDBJ databases">
        <authorList>
            <person name="Peterson S.W."/>
        </authorList>
    </citation>
    <scope>NUCLEOTIDE SEQUENCE [LARGE SCALE GENOMIC DNA]</scope>
    <source>
        <strain evidence="8 10">DSM 9653</strain>
    </source>
</reference>
<reference evidence="7 9" key="1">
    <citation type="submission" date="2015-10" db="EMBL/GenBank/DDBJ databases">
        <title>Draft genome of Bosea thiooxidans.</title>
        <authorList>
            <person name="Wang X."/>
        </authorList>
    </citation>
    <scope>NUCLEOTIDE SEQUENCE [LARGE SCALE GENOMIC DNA]</scope>
    <source>
        <strain evidence="7 9">CGMCC 9174</strain>
    </source>
</reference>
<comment type="similarity">
    <text evidence="4">Belongs to the D-isomer specific 2-hydroxyacid dehydrogenase family.</text>
</comment>
<dbReference type="SUPFAM" id="SSF52283">
    <property type="entry name" value="Formate/glycerate dehydrogenase catalytic domain-like"/>
    <property type="match status" value="1"/>
</dbReference>
<evidence type="ECO:0000313" key="8">
    <source>
        <dbReference type="EMBL" id="SKB78270.1"/>
    </source>
</evidence>
<dbReference type="GO" id="GO:0051287">
    <property type="term" value="F:NAD binding"/>
    <property type="evidence" value="ECO:0007669"/>
    <property type="project" value="InterPro"/>
</dbReference>
<dbReference type="InterPro" id="IPR006140">
    <property type="entry name" value="D-isomer_DH_NAD-bd"/>
</dbReference>
<dbReference type="Pfam" id="PF00389">
    <property type="entry name" value="2-Hacid_dh"/>
    <property type="match status" value="1"/>
</dbReference>
<dbReference type="EMBL" id="LMAR01000023">
    <property type="protein sequence ID" value="KQK31542.1"/>
    <property type="molecule type" value="Genomic_DNA"/>
</dbReference>
<keyword evidence="2 4" id="KW-0560">Oxidoreductase</keyword>
<proteinExistence type="inferred from homology"/>
<dbReference type="Gene3D" id="3.40.50.720">
    <property type="entry name" value="NAD(P)-binding Rossmann-like Domain"/>
    <property type="match status" value="2"/>
</dbReference>
<accession>A0A0Q3PNW9</accession>
<dbReference type="GO" id="GO:0016618">
    <property type="term" value="F:hydroxypyruvate reductase [NAD(P)H] activity"/>
    <property type="evidence" value="ECO:0007669"/>
    <property type="project" value="TreeGrafter"/>
</dbReference>
<feature type="domain" description="D-isomer specific 2-hydroxyacid dehydrogenase NAD-binding" evidence="6">
    <location>
        <begin position="113"/>
        <end position="285"/>
    </location>
</feature>
<evidence type="ECO:0000256" key="3">
    <source>
        <dbReference type="ARBA" id="ARBA00023027"/>
    </source>
</evidence>
<dbReference type="InterPro" id="IPR006139">
    <property type="entry name" value="D-isomer_2_OHA_DH_cat_dom"/>
</dbReference>
<evidence type="ECO:0000313" key="7">
    <source>
        <dbReference type="EMBL" id="KQK31542.1"/>
    </source>
</evidence>
<dbReference type="GO" id="GO:0030267">
    <property type="term" value="F:glyoxylate reductase (NADPH) activity"/>
    <property type="evidence" value="ECO:0007669"/>
    <property type="project" value="TreeGrafter"/>
</dbReference>
<sequence length="324" mass="34718">MTASTKPEIIMTGPLMAYAADQLKARFTVHELWNAPDRAALLREVSGRVRGVAAGGGHNRVDGALFDALPKIEVVSSFGVGYDHVDAAEAGRRGLVVTNTPDVLTDEVADLALGLLISTVRQLPQVDRYLREGKWLKGNYPLTTSLRGRKVGIVGLGRIGKAVAQRIEAFGLPVVYHGRTRQPDVAYRYYPSLVEMAADVDTLISVAPGGASTHHIINAEVLKALGPNGIVVNVGRGTVIDEQALIKALQDKTILSAGLDVFEDEPRVPAELIAIEHAVLLPHVGSASVHTREAMGQLLVDNLVSWFDGKGPLTPVSETPWKKA</sequence>
<keyword evidence="1" id="KW-0521">NADP</keyword>
<dbReference type="PANTHER" id="PTHR10996:SF178">
    <property type="entry name" value="2-HYDROXYACID DEHYDROGENASE YGL185C-RELATED"/>
    <property type="match status" value="1"/>
</dbReference>
<dbReference type="EMBL" id="FUYX01000005">
    <property type="protein sequence ID" value="SKB78270.1"/>
    <property type="molecule type" value="Genomic_DNA"/>
</dbReference>
<keyword evidence="3" id="KW-0520">NAD</keyword>
<evidence type="ECO:0000256" key="2">
    <source>
        <dbReference type="ARBA" id="ARBA00023002"/>
    </source>
</evidence>
<dbReference type="InterPro" id="IPR036291">
    <property type="entry name" value="NAD(P)-bd_dom_sf"/>
</dbReference>
<gene>
    <name evidence="7" type="ORF">ARD30_03845</name>
    <name evidence="8" type="ORF">SAMN05660750_02312</name>
</gene>